<dbReference type="Gene3D" id="3.90.320.10">
    <property type="match status" value="1"/>
</dbReference>
<keyword evidence="3 15" id="KW-0547">Nucleotide-binding</keyword>
<dbReference type="PROSITE" id="PS51217">
    <property type="entry name" value="UVRD_HELICASE_CTER"/>
    <property type="match status" value="1"/>
</dbReference>
<comment type="catalytic activity">
    <reaction evidence="15">
        <text>Exonucleolytic cleavage (in the presence of ATP) in either 5'- to 3'- or 3'- to 5'-direction to yield 5'-phosphooligonucleotides.</text>
        <dbReference type="EC" id="3.1.11.5"/>
    </reaction>
</comment>
<dbReference type="InterPro" id="IPR000212">
    <property type="entry name" value="DNA_helicase_UvrD/REP"/>
</dbReference>
<evidence type="ECO:0000256" key="13">
    <source>
        <dbReference type="ARBA" id="ARBA00034617"/>
    </source>
</evidence>
<dbReference type="GO" id="GO:0000287">
    <property type="term" value="F:magnesium ion binding"/>
    <property type="evidence" value="ECO:0007669"/>
    <property type="project" value="UniProtKB-UniRule"/>
</dbReference>
<feature type="region of interest" description="Nuclease activity, interacts with RecD and RecA" evidence="15">
    <location>
        <begin position="997"/>
        <end position="1315"/>
    </location>
</feature>
<gene>
    <name evidence="15" type="primary">recB</name>
    <name evidence="19" type="ORF">B0180_07105</name>
</gene>
<keyword evidence="6 15" id="KW-0347">Helicase</keyword>
<evidence type="ECO:0000256" key="15">
    <source>
        <dbReference type="HAMAP-Rule" id="MF_01485"/>
    </source>
</evidence>
<dbReference type="GO" id="GO:0008854">
    <property type="term" value="F:exodeoxyribonuclease V activity"/>
    <property type="evidence" value="ECO:0007669"/>
    <property type="project" value="UniProtKB-EC"/>
</dbReference>
<dbReference type="InterPro" id="IPR038726">
    <property type="entry name" value="PDDEXK_AddAB-type"/>
</dbReference>
<dbReference type="Gene3D" id="1.10.3170.10">
    <property type="entry name" value="Recbcd, chain B, domain 2"/>
    <property type="match status" value="1"/>
</dbReference>
<dbReference type="SUPFAM" id="SSF52540">
    <property type="entry name" value="P-loop containing nucleoside triphosphate hydrolases"/>
    <property type="match status" value="1"/>
</dbReference>
<evidence type="ECO:0000256" key="12">
    <source>
        <dbReference type="ARBA" id="ARBA00023235"/>
    </source>
</evidence>
<evidence type="ECO:0000256" key="4">
    <source>
        <dbReference type="ARBA" id="ARBA00022763"/>
    </source>
</evidence>
<keyword evidence="1 15" id="KW-0540">Nuclease</keyword>
<dbReference type="GO" id="GO:0016887">
    <property type="term" value="F:ATP hydrolysis activity"/>
    <property type="evidence" value="ECO:0007669"/>
    <property type="project" value="RHEA"/>
</dbReference>
<dbReference type="PANTHER" id="PTHR11070">
    <property type="entry name" value="UVRD / RECB / PCRA DNA HELICASE FAMILY MEMBER"/>
    <property type="match status" value="1"/>
</dbReference>
<dbReference type="GO" id="GO:0003677">
    <property type="term" value="F:DNA binding"/>
    <property type="evidence" value="ECO:0007669"/>
    <property type="project" value="UniProtKB-UniRule"/>
</dbReference>
<dbReference type="Pfam" id="PF13361">
    <property type="entry name" value="UvrD_C"/>
    <property type="match status" value="1"/>
</dbReference>
<keyword evidence="8 15" id="KW-0067">ATP-binding</keyword>
<feature type="region of interest" description="DNA-binding and helicase activity, interacts with RecC" evidence="15">
    <location>
        <begin position="1"/>
        <end position="974"/>
    </location>
</feature>
<dbReference type="InterPro" id="IPR004586">
    <property type="entry name" value="RecB"/>
</dbReference>
<feature type="binding site" evidence="16">
    <location>
        <begin position="37"/>
        <end position="44"/>
    </location>
    <ligand>
        <name>ATP</name>
        <dbReference type="ChEBI" id="CHEBI:30616"/>
    </ligand>
</feature>
<evidence type="ECO:0000256" key="11">
    <source>
        <dbReference type="ARBA" id="ARBA00023204"/>
    </source>
</evidence>
<feature type="domain" description="UvrD-like helicase C-terminal" evidence="18">
    <location>
        <begin position="572"/>
        <end position="854"/>
    </location>
</feature>
<keyword evidence="10 15" id="KW-0238">DNA-binding</keyword>
<evidence type="ECO:0000256" key="5">
    <source>
        <dbReference type="ARBA" id="ARBA00022801"/>
    </source>
</evidence>
<feature type="domain" description="UvrD-like helicase ATP-binding" evidence="17">
    <location>
        <begin position="16"/>
        <end position="545"/>
    </location>
</feature>
<comment type="similarity">
    <text evidence="15">Belongs to the helicase family. UvrD subfamily.</text>
</comment>
<dbReference type="Pfam" id="PF12705">
    <property type="entry name" value="PDDEXK_1"/>
    <property type="match status" value="1"/>
</dbReference>
<accession>A0A1S9ZIP8</accession>
<evidence type="ECO:0000256" key="10">
    <source>
        <dbReference type="ARBA" id="ARBA00023125"/>
    </source>
</evidence>
<comment type="miscellaneous">
    <text evidence="15">In the RecBCD complex, RecB has a slow 3'-5' helicase, an exonuclease activity and loads RecA onto ssDNA, RecD has a fast 5'-3' helicase activity, while RecC stimulates the ATPase and processivity of the RecB helicase and contributes to recognition of the Chi site.</text>
</comment>
<dbReference type="SUPFAM" id="SSF52980">
    <property type="entry name" value="Restriction endonuclease-like"/>
    <property type="match status" value="1"/>
</dbReference>
<evidence type="ECO:0000259" key="17">
    <source>
        <dbReference type="PROSITE" id="PS51198"/>
    </source>
</evidence>
<dbReference type="InterPro" id="IPR011604">
    <property type="entry name" value="PDDEXK-like_dom_sf"/>
</dbReference>
<dbReference type="EC" id="5.6.2.4" evidence="15"/>
<reference evidence="19 20" key="1">
    <citation type="submission" date="2017-02" db="EMBL/GenBank/DDBJ databases">
        <title>Draft genome sequence of Moraxella canis CCUG 8415A type strain.</title>
        <authorList>
            <person name="Engstrom-Jakobsson H."/>
            <person name="Salva-Serra F."/>
            <person name="Thorell K."/>
            <person name="Gonzales-Siles L."/>
            <person name="Karlsson R."/>
            <person name="Boulund F."/>
            <person name="Engstrand L."/>
            <person name="Moore E."/>
        </authorList>
    </citation>
    <scope>NUCLEOTIDE SEQUENCE [LARGE SCALE GENOMIC DNA]</scope>
    <source>
        <strain evidence="19 20">CCUG 8415A</strain>
    </source>
</reference>
<comment type="function">
    <text evidence="15">A helicase/nuclease that prepares dsDNA breaks (DSB) for recombinational DNA repair. Binds to DSBs and unwinds DNA via a highly rapid and processive ATP-dependent bidirectional helicase activity. Unwinds dsDNA until it encounters a Chi (crossover hotspot instigator) sequence from the 3' direction. Cuts ssDNA a few nucleotides 3' to the Chi site. The properties and activities of the enzyme are changed at Chi. The Chi-altered holoenzyme produces a long 3'-ssDNA overhang and facilitates RecA-binding to the ssDNA for homologous DNA recombination and repair. Holoenzyme degrades any linearized DNA that is unable to undergo homologous recombination. In the holoenzyme this subunit contributes ATPase, 3'-5' helicase, exonuclease activity and loads RecA onto ssDNA.</text>
</comment>
<comment type="catalytic activity">
    <reaction evidence="14 15">
        <text>ATP + H2O = ADP + phosphate + H(+)</text>
        <dbReference type="Rhea" id="RHEA:13065"/>
        <dbReference type="ChEBI" id="CHEBI:15377"/>
        <dbReference type="ChEBI" id="CHEBI:15378"/>
        <dbReference type="ChEBI" id="CHEBI:30616"/>
        <dbReference type="ChEBI" id="CHEBI:43474"/>
        <dbReference type="ChEBI" id="CHEBI:456216"/>
        <dbReference type="EC" id="5.6.2.4"/>
    </reaction>
</comment>
<evidence type="ECO:0000256" key="2">
    <source>
        <dbReference type="ARBA" id="ARBA00022723"/>
    </source>
</evidence>
<comment type="caution">
    <text evidence="19">The sequence shown here is derived from an EMBL/GenBank/DDBJ whole genome shotgun (WGS) entry which is preliminary data.</text>
</comment>
<dbReference type="GO" id="GO:0043138">
    <property type="term" value="F:3'-5' DNA helicase activity"/>
    <property type="evidence" value="ECO:0007669"/>
    <property type="project" value="UniProtKB-UniRule"/>
</dbReference>
<protein>
    <recommendedName>
        <fullName evidence="15">RecBCD enzyme subunit RecB</fullName>
        <ecNumber evidence="15">3.1.11.5</ecNumber>
        <ecNumber evidence="15">5.6.2.4</ecNumber>
    </recommendedName>
    <alternativeName>
        <fullName evidence="15">DNA 3'-5' helicase subunit RecB</fullName>
    </alternativeName>
    <alternativeName>
        <fullName evidence="15">Exonuclease V subunit RecB</fullName>
        <shortName evidence="15">ExoV subunit RecB</shortName>
    </alternativeName>
    <alternativeName>
        <fullName evidence="15">Helicase/nuclease RecBCD subunit RecB</fullName>
    </alternativeName>
</protein>
<keyword evidence="12 15" id="KW-0413">Isomerase</keyword>
<evidence type="ECO:0000313" key="20">
    <source>
        <dbReference type="Proteomes" id="UP000190322"/>
    </source>
</evidence>
<dbReference type="Gene3D" id="1.10.486.10">
    <property type="entry name" value="PCRA, domain 4"/>
    <property type="match status" value="1"/>
</dbReference>
<comment type="cofactor">
    <cofactor evidence="15">
        <name>Mg(2+)</name>
        <dbReference type="ChEBI" id="CHEBI:18420"/>
    </cofactor>
    <text evidence="15">Binds 1 Mg(2+) ion per subunit.</text>
</comment>
<dbReference type="InterPro" id="IPR014016">
    <property type="entry name" value="UvrD-like_ATP-bd"/>
</dbReference>
<dbReference type="GO" id="GO:0000724">
    <property type="term" value="P:double-strand break repair via homologous recombination"/>
    <property type="evidence" value="ECO:0007669"/>
    <property type="project" value="UniProtKB-UniRule"/>
</dbReference>
<evidence type="ECO:0000256" key="9">
    <source>
        <dbReference type="ARBA" id="ARBA00022842"/>
    </source>
</evidence>
<keyword evidence="11 15" id="KW-0234">DNA repair</keyword>
<feature type="binding site" evidence="15">
    <location>
        <position position="1067"/>
    </location>
    <ligand>
        <name>Mg(2+)</name>
        <dbReference type="ChEBI" id="CHEBI:18420"/>
    </ligand>
</feature>
<dbReference type="InterPro" id="IPR011335">
    <property type="entry name" value="Restrct_endonuc-II-like"/>
</dbReference>
<evidence type="ECO:0000256" key="3">
    <source>
        <dbReference type="ARBA" id="ARBA00022741"/>
    </source>
</evidence>
<feature type="binding site" evidence="15">
    <location>
        <position position="1208"/>
    </location>
    <ligand>
        <name>Mg(2+)</name>
        <dbReference type="ChEBI" id="CHEBI:18420"/>
    </ligand>
</feature>
<keyword evidence="9 15" id="KW-0460">Magnesium</keyword>
<sequence>MTDIILPTLPTAPKHSEQTEQIAALQCTLEQAYLIEASAGTGKTWTLTGIILRLLIEKKYPPERIIATTFTRAAAAEMQERISERLHSFYGLVRWLQGMASTQPEWFDGAAPMDQIITRATEAGHDAADPINERLLEFILSQPATFLNEVIYRTGLLLTSLDKLFVGTLDSLAQKWLNEFAAQIGHQSGMEILNHAEQKVAAIVHDELRAEEVRLKHAHPEFYQIFKAFYPNFFSQVAAVASIVNKAIDFYSAPIDELNMPADADISSAQTVIDQILNTDFTGFTPYFDADFRKSVSMNQSLGFGKQIHHLPHVLSLIQKHGALFVNFVDDDALKLIDSITKAAEKEWQIFNKSANPSDMHQFMALPLQALSDIANLYTALGEQAKLYHEHICRHIIVSAKNQIAQRLETQNQTTFTLQMVRLNEALGNSPALARHIRHHYPVALIDESQDVNGLQVELIERVYLTEIAHYHKSLIRYEQIGGDKPKLPRGFLLLVGDPKQAIYRFRGGDVANYNLIKHYGNQDALIKAPLIDQSLSLTVNRRSSKALIEALNAWFENNGQEGIANHANLGQGIFYQQIQAHKDSGGIQWQADAYADYYGNHPVAVLHFDHIEGNQKADKRAEKIAQHINTILQGDHTLHGQKILPKHIAVLGRTSDALDKIKSKLDHLKIPAVIPKEINVFMTQAADDLLALIIAMVQPNHSENLGKFLVSRLVGMTLKQAMAIIEPNEQDLSDAPSDAQNLKTYILTYLKKSYERWQRYGVSSALAYAFYHSPIDSDHDKSPWLKAATQGERYLADLERLVALVSEQSQLHEMRLIAWYHKQMSADVDGYNKRPILPSESGVNLMTIHKSKGLEFPIVYVIGVDEKPRNDNGLTIYPYSDHNFQRRLSISQGNLIDESYYHDINRQELIDELRRLGYVALTRASEQLYIVGGDLSKKDSKEMPLYQWLDCAGEKSLSLPERLKDCVGWIAMTEADLLSQPYQNQLSNPIAKNYAPWDAVMTKTQFFGEHKTSFSALITRLDKSVIPPDEADIDQLSVITDTAAPDQLDDIRASFFKGSVAGDFLHKVMQFLPTDRLKSASPQAAHDIISGVINEQGRKLGIAERYLPTWQAGARIHASGDQTNDHDKLVAWIDRLAYAPFRASRRSLMSLPMTAQLRELSFTLGLGDSFSIARLNEVFKAHSDKDLILLEDDYRTICYRYLRGEIDLVYESDGRFFIVDYKSNYLGGTPDEYHDHAMSAAMDKVGYWLQAAIYQVALHRLLKIRLKGYVGNEAHYLGGVEYVFLRGVQDDDENTGRLFWQPPLSLILALDDIL</sequence>
<dbReference type="RefSeq" id="WP_078256295.1">
    <property type="nucleotide sequence ID" value="NZ_MUXT01000008.1"/>
</dbReference>
<feature type="binding site" evidence="15">
    <location>
        <position position="1221"/>
    </location>
    <ligand>
        <name>Mg(2+)</name>
        <dbReference type="ChEBI" id="CHEBI:18420"/>
    </ligand>
</feature>
<dbReference type="GO" id="GO:0005524">
    <property type="term" value="F:ATP binding"/>
    <property type="evidence" value="ECO:0007669"/>
    <property type="project" value="UniProtKB-UniRule"/>
</dbReference>
<evidence type="ECO:0000256" key="1">
    <source>
        <dbReference type="ARBA" id="ARBA00022722"/>
    </source>
</evidence>
<organism evidence="19 20">
    <name type="scientific">Moraxella canis</name>
    <dbReference type="NCBI Taxonomy" id="90239"/>
    <lineage>
        <taxon>Bacteria</taxon>
        <taxon>Pseudomonadati</taxon>
        <taxon>Pseudomonadota</taxon>
        <taxon>Gammaproteobacteria</taxon>
        <taxon>Moraxellales</taxon>
        <taxon>Moraxellaceae</taxon>
        <taxon>Moraxella</taxon>
    </lineage>
</organism>
<keyword evidence="5 15" id="KW-0378">Hydrolase</keyword>
<evidence type="ECO:0000256" key="6">
    <source>
        <dbReference type="ARBA" id="ARBA00022806"/>
    </source>
</evidence>
<evidence type="ECO:0000256" key="14">
    <source>
        <dbReference type="ARBA" id="ARBA00048988"/>
    </source>
</evidence>
<dbReference type="GO" id="GO:0009338">
    <property type="term" value="C:exodeoxyribonuclease V complex"/>
    <property type="evidence" value="ECO:0007669"/>
    <property type="project" value="TreeGrafter"/>
</dbReference>
<dbReference type="EC" id="3.1.11.5" evidence="15"/>
<dbReference type="CDD" id="cd22352">
    <property type="entry name" value="RecB_C-like"/>
    <property type="match status" value="1"/>
</dbReference>
<dbReference type="GO" id="GO:0005829">
    <property type="term" value="C:cytosol"/>
    <property type="evidence" value="ECO:0007669"/>
    <property type="project" value="TreeGrafter"/>
</dbReference>
<feature type="active site" description="For nuclease activity" evidence="15">
    <location>
        <position position="1221"/>
    </location>
</feature>
<evidence type="ECO:0000256" key="16">
    <source>
        <dbReference type="PROSITE-ProRule" id="PRU00560"/>
    </source>
</evidence>
<dbReference type="InterPro" id="IPR014017">
    <property type="entry name" value="DNA_helicase_UvrD-like_C"/>
</dbReference>
<comment type="domain">
    <text evidence="15">The C-terminal domain has nuclease activity and interacts with RecD. It interacts with RecA, facilitating its loading onto ssDNA.</text>
</comment>
<dbReference type="Proteomes" id="UP000190322">
    <property type="component" value="Unassembled WGS sequence"/>
</dbReference>
<name>A0A1S9ZIP8_9GAMM</name>
<keyword evidence="4 15" id="KW-0227">DNA damage</keyword>
<comment type="domain">
    <text evidence="15">The N-terminal DNA-binding domain is a ssDNA-dependent ATPase and has ATP-dependent 3'-5' helicase function. This domain interacts with RecC.</text>
</comment>
<evidence type="ECO:0000313" key="19">
    <source>
        <dbReference type="EMBL" id="OOR83318.1"/>
    </source>
</evidence>
<proteinExistence type="inferred from homology"/>
<evidence type="ECO:0000259" key="18">
    <source>
        <dbReference type="PROSITE" id="PS51217"/>
    </source>
</evidence>
<comment type="catalytic activity">
    <reaction evidence="13 15">
        <text>Couples ATP hydrolysis with the unwinding of duplex DNA by translocating in the 3'-5' direction.</text>
        <dbReference type="EC" id="5.6.2.4"/>
    </reaction>
</comment>
<keyword evidence="2 15" id="KW-0479">Metal-binding</keyword>
<keyword evidence="7 15" id="KW-0269">Exonuclease</keyword>
<evidence type="ECO:0000256" key="7">
    <source>
        <dbReference type="ARBA" id="ARBA00022839"/>
    </source>
</evidence>
<dbReference type="InterPro" id="IPR027417">
    <property type="entry name" value="P-loop_NTPase"/>
</dbReference>
<dbReference type="EMBL" id="MUXT01000008">
    <property type="protein sequence ID" value="OOR83318.1"/>
    <property type="molecule type" value="Genomic_DNA"/>
</dbReference>
<dbReference type="PROSITE" id="PS51198">
    <property type="entry name" value="UVRD_HELICASE_ATP_BIND"/>
    <property type="match status" value="1"/>
</dbReference>
<dbReference type="PANTHER" id="PTHR11070:SF23">
    <property type="entry name" value="RECBCD ENZYME SUBUNIT RECB"/>
    <property type="match status" value="1"/>
</dbReference>
<evidence type="ECO:0000256" key="8">
    <source>
        <dbReference type="ARBA" id="ARBA00022840"/>
    </source>
</evidence>
<dbReference type="Pfam" id="PF00580">
    <property type="entry name" value="UvrD-helicase"/>
    <property type="match status" value="1"/>
</dbReference>
<dbReference type="HAMAP" id="MF_01485">
    <property type="entry name" value="RecB"/>
    <property type="match status" value="1"/>
</dbReference>
<comment type="subunit">
    <text evidence="15">Heterotrimer of RecB, RecC and RecD. All subunits contribute to DNA-binding. Interacts with RecA.</text>
</comment>
<dbReference type="Gene3D" id="3.40.50.300">
    <property type="entry name" value="P-loop containing nucleotide triphosphate hydrolases"/>
    <property type="match status" value="3"/>
</dbReference>